<gene>
    <name evidence="2" type="ORF">EV201_0004</name>
</gene>
<evidence type="ECO:0000256" key="1">
    <source>
        <dbReference type="SAM" id="Phobius"/>
    </source>
</evidence>
<keyword evidence="3" id="KW-1185">Reference proteome</keyword>
<dbReference type="Proteomes" id="UP000293562">
    <property type="component" value="Unassembled WGS sequence"/>
</dbReference>
<evidence type="ECO:0000313" key="2">
    <source>
        <dbReference type="EMBL" id="RZT95385.1"/>
    </source>
</evidence>
<dbReference type="RefSeq" id="WP_130305363.1">
    <property type="nucleotide sequence ID" value="NZ_SHKN01000001.1"/>
</dbReference>
<protein>
    <submittedName>
        <fullName evidence="2">Uncharacterized protein</fullName>
    </submittedName>
</protein>
<evidence type="ECO:0000313" key="3">
    <source>
        <dbReference type="Proteomes" id="UP000293562"/>
    </source>
</evidence>
<dbReference type="AlphaFoldDB" id="A0A4V2FSS4"/>
<comment type="caution">
    <text evidence="2">The sequence shown here is derived from an EMBL/GenBank/DDBJ whole genome shotgun (WGS) entry which is preliminary data.</text>
</comment>
<keyword evidence="1" id="KW-1133">Transmembrane helix</keyword>
<dbReference type="EMBL" id="SHKN01000001">
    <property type="protein sequence ID" value="RZT95385.1"/>
    <property type="molecule type" value="Genomic_DNA"/>
</dbReference>
<feature type="transmembrane region" description="Helical" evidence="1">
    <location>
        <begin position="124"/>
        <end position="143"/>
    </location>
</feature>
<keyword evidence="1" id="KW-0472">Membrane</keyword>
<feature type="transmembrane region" description="Helical" evidence="1">
    <location>
        <begin position="149"/>
        <end position="170"/>
    </location>
</feature>
<dbReference type="OrthoDB" id="762068at2"/>
<proteinExistence type="predicted"/>
<feature type="transmembrane region" description="Helical" evidence="1">
    <location>
        <begin position="94"/>
        <end position="112"/>
    </location>
</feature>
<feature type="transmembrane region" description="Helical" evidence="1">
    <location>
        <begin position="67"/>
        <end position="88"/>
    </location>
</feature>
<keyword evidence="1" id="KW-0812">Transmembrane</keyword>
<accession>A0A4V2FSS4</accession>
<organism evidence="2 3">
    <name type="scientific">Ancylomarina subtilis</name>
    <dbReference type="NCBI Taxonomy" id="1639035"/>
    <lineage>
        <taxon>Bacteria</taxon>
        <taxon>Pseudomonadati</taxon>
        <taxon>Bacteroidota</taxon>
        <taxon>Bacteroidia</taxon>
        <taxon>Marinilabiliales</taxon>
        <taxon>Marinifilaceae</taxon>
        <taxon>Ancylomarina</taxon>
    </lineage>
</organism>
<sequence length="186" mass="21947">MENGIKELCNSCNNKTIDFSTGILCKVTKEKPDYSGRCDNYDENAFQLRKFENEKEYRSTFHIRQKIIAIFSLVLVIDILSKLISYYTDNYYDITYILIYIISFSVQAGLLYGTYLGLDKIKSALTYLAICGIIVGCYMTFLIDNSHSFLFHTIYISKLLLYAYIVRLLLFDFEFKRFFEYQHKNR</sequence>
<name>A0A4V2FSS4_9BACT</name>
<reference evidence="2 3" key="1">
    <citation type="submission" date="2019-02" db="EMBL/GenBank/DDBJ databases">
        <title>Genomic Encyclopedia of Type Strains, Phase IV (KMG-IV): sequencing the most valuable type-strain genomes for metagenomic binning, comparative biology and taxonomic classification.</title>
        <authorList>
            <person name="Goeker M."/>
        </authorList>
    </citation>
    <scope>NUCLEOTIDE SEQUENCE [LARGE SCALE GENOMIC DNA]</scope>
    <source>
        <strain evidence="2 3">DSM 28825</strain>
    </source>
</reference>